<keyword evidence="1" id="KW-0732">Signal</keyword>
<sequence>MKNILCSYLVFVILIANAQNRPQTMVLIPETFKLEPGQKVSSNGKSFCLEIENYAPEVYNVYSYKKLKKLKITIGNREPISLEQAEIQKILYLKNDTKPNYNKQELEFLYYFERGEKFINEEITISMDDKLINNIIYPEGEKIDLKIFSEILDTNKSSIDSNDFQGDLWFHQIKTSIFEQKKTKFELNSPRKIHTKNGDEFIDKIKKVLNDNKYCKPSDAELCLLKNNIPTFSFSFDCEGKEITITTNGQISVSKSIGNKYFSITDEKTIKLFDLFKKDIKLDETKESCSWDGICFKISKYFNSTEPKISGCPEINFILKNEISISDEEYGKSITFKFN</sequence>
<gene>
    <name evidence="2" type="ORF">BTO18_16080</name>
</gene>
<keyword evidence="3" id="KW-1185">Reference proteome</keyword>
<accession>A0A2S7WTG1</accession>
<dbReference type="Proteomes" id="UP000238882">
    <property type="component" value="Unassembled WGS sequence"/>
</dbReference>
<evidence type="ECO:0000313" key="2">
    <source>
        <dbReference type="EMBL" id="PQJ80601.1"/>
    </source>
</evidence>
<name>A0A2S7WTG1_9FLAO</name>
<dbReference type="AlphaFoldDB" id="A0A2S7WTG1"/>
<evidence type="ECO:0000313" key="3">
    <source>
        <dbReference type="Proteomes" id="UP000238882"/>
    </source>
</evidence>
<organism evidence="2 3">
    <name type="scientific">Polaribacter porphyrae</name>
    <dbReference type="NCBI Taxonomy" id="1137780"/>
    <lineage>
        <taxon>Bacteria</taxon>
        <taxon>Pseudomonadati</taxon>
        <taxon>Bacteroidota</taxon>
        <taxon>Flavobacteriia</taxon>
        <taxon>Flavobacteriales</taxon>
        <taxon>Flavobacteriaceae</taxon>
    </lineage>
</organism>
<evidence type="ECO:0008006" key="4">
    <source>
        <dbReference type="Google" id="ProtNLM"/>
    </source>
</evidence>
<evidence type="ECO:0000256" key="1">
    <source>
        <dbReference type="SAM" id="SignalP"/>
    </source>
</evidence>
<dbReference type="RefSeq" id="WP_105017203.1">
    <property type="nucleotide sequence ID" value="NZ_MSCN01000001.1"/>
</dbReference>
<comment type="caution">
    <text evidence="2">The sequence shown here is derived from an EMBL/GenBank/DDBJ whole genome shotgun (WGS) entry which is preliminary data.</text>
</comment>
<feature type="chain" id="PRO_5015411417" description="Gliding motility-associated protein GldM C-terminal domain-containing protein" evidence="1">
    <location>
        <begin position="19"/>
        <end position="339"/>
    </location>
</feature>
<protein>
    <recommendedName>
        <fullName evidence="4">Gliding motility-associated protein GldM C-terminal domain-containing protein</fullName>
    </recommendedName>
</protein>
<dbReference type="EMBL" id="MSCN01000001">
    <property type="protein sequence ID" value="PQJ80601.1"/>
    <property type="molecule type" value="Genomic_DNA"/>
</dbReference>
<proteinExistence type="predicted"/>
<reference evidence="2 3" key="1">
    <citation type="submission" date="2016-12" db="EMBL/GenBank/DDBJ databases">
        <title>Trade-off between light-utilization and light-protection in marine flavobacteria.</title>
        <authorList>
            <person name="Kumagai Y."/>
            <person name="Yoshizawa S."/>
            <person name="Kogure K."/>
            <person name="Iwasaki W."/>
        </authorList>
    </citation>
    <scope>NUCLEOTIDE SEQUENCE [LARGE SCALE GENOMIC DNA]</scope>
    <source>
        <strain evidence="2 3">NBRC 108759</strain>
    </source>
</reference>
<feature type="signal peptide" evidence="1">
    <location>
        <begin position="1"/>
        <end position="18"/>
    </location>
</feature>